<evidence type="ECO:0000313" key="4">
    <source>
        <dbReference type="Proteomes" id="UP000501939"/>
    </source>
</evidence>
<dbReference type="PANTHER" id="PTHR36435:SF1">
    <property type="entry name" value="CAAX AMINO TERMINAL PROTEASE FAMILY PROTEIN"/>
    <property type="match status" value="1"/>
</dbReference>
<accession>A0A6G8S4X2</accession>
<feature type="transmembrane region" description="Helical" evidence="1">
    <location>
        <begin position="188"/>
        <end position="208"/>
    </location>
</feature>
<keyword evidence="1" id="KW-1133">Transmembrane helix</keyword>
<dbReference type="GO" id="GO:0008237">
    <property type="term" value="F:metallopeptidase activity"/>
    <property type="evidence" value="ECO:0007669"/>
    <property type="project" value="UniProtKB-KW"/>
</dbReference>
<dbReference type="AlphaFoldDB" id="A0A6G8S4X2"/>
<keyword evidence="1" id="KW-0812">Transmembrane</keyword>
<feature type="transmembrane region" description="Helical" evidence="1">
    <location>
        <begin position="49"/>
        <end position="67"/>
    </location>
</feature>
<dbReference type="InterPro" id="IPR003675">
    <property type="entry name" value="Rce1/LyrA-like_dom"/>
</dbReference>
<feature type="transmembrane region" description="Helical" evidence="1">
    <location>
        <begin position="87"/>
        <end position="108"/>
    </location>
</feature>
<keyword evidence="1" id="KW-0472">Membrane</keyword>
<dbReference type="Pfam" id="PF02517">
    <property type="entry name" value="Rce1-like"/>
    <property type="match status" value="1"/>
</dbReference>
<dbReference type="KEGG" id="alj:G8D99_09300"/>
<name>A0A6G8S4X2_9GAMM</name>
<dbReference type="GO" id="GO:0004175">
    <property type="term" value="F:endopeptidase activity"/>
    <property type="evidence" value="ECO:0007669"/>
    <property type="project" value="UniProtKB-ARBA"/>
</dbReference>
<protein>
    <submittedName>
        <fullName evidence="3">CPBP family intramembrane metalloprotease</fullName>
    </submittedName>
</protein>
<dbReference type="PANTHER" id="PTHR36435">
    <property type="entry name" value="SLR1288 PROTEIN"/>
    <property type="match status" value="1"/>
</dbReference>
<proteinExistence type="predicted"/>
<feature type="transmembrane region" description="Helical" evidence="1">
    <location>
        <begin position="128"/>
        <end position="151"/>
    </location>
</feature>
<evidence type="ECO:0000256" key="1">
    <source>
        <dbReference type="SAM" id="Phobius"/>
    </source>
</evidence>
<keyword evidence="3" id="KW-0645">Protease</keyword>
<feature type="transmembrane region" description="Helical" evidence="1">
    <location>
        <begin position="24"/>
        <end position="43"/>
    </location>
</feature>
<dbReference type="Proteomes" id="UP000501939">
    <property type="component" value="Chromosome"/>
</dbReference>
<dbReference type="InterPro" id="IPR052710">
    <property type="entry name" value="CAAX_protease"/>
</dbReference>
<keyword evidence="4" id="KW-1185">Reference proteome</keyword>
<dbReference type="GO" id="GO:0006508">
    <property type="term" value="P:proteolysis"/>
    <property type="evidence" value="ECO:0007669"/>
    <property type="project" value="UniProtKB-KW"/>
</dbReference>
<feature type="transmembrane region" description="Helical" evidence="1">
    <location>
        <begin position="163"/>
        <end position="182"/>
    </location>
</feature>
<feature type="domain" description="CAAX prenyl protease 2/Lysostaphin resistance protein A-like" evidence="2">
    <location>
        <begin position="131"/>
        <end position="225"/>
    </location>
</feature>
<dbReference type="EMBL" id="CP049916">
    <property type="protein sequence ID" value="QIO09192.1"/>
    <property type="molecule type" value="Genomic_DNA"/>
</dbReference>
<keyword evidence="3" id="KW-0482">Metalloprotease</keyword>
<organism evidence="3 4">
    <name type="scientific">Acinetobacter lanii</name>
    <dbReference type="NCBI Taxonomy" id="2715163"/>
    <lineage>
        <taxon>Bacteria</taxon>
        <taxon>Pseudomonadati</taxon>
        <taxon>Pseudomonadota</taxon>
        <taxon>Gammaproteobacteria</taxon>
        <taxon>Moraxellales</taxon>
        <taxon>Moraxellaceae</taxon>
        <taxon>Acinetobacter</taxon>
    </lineage>
</organism>
<dbReference type="GO" id="GO:0080120">
    <property type="term" value="P:CAAX-box protein maturation"/>
    <property type="evidence" value="ECO:0007669"/>
    <property type="project" value="UniProtKB-ARBA"/>
</dbReference>
<feature type="transmembrane region" description="Helical" evidence="1">
    <location>
        <begin position="215"/>
        <end position="238"/>
    </location>
</feature>
<keyword evidence="3" id="KW-0378">Hydrolase</keyword>
<evidence type="ECO:0000259" key="2">
    <source>
        <dbReference type="Pfam" id="PF02517"/>
    </source>
</evidence>
<evidence type="ECO:0000313" key="3">
    <source>
        <dbReference type="EMBL" id="QIO09192.1"/>
    </source>
</evidence>
<gene>
    <name evidence="3" type="ORF">G8D99_09300</name>
</gene>
<sequence length="239" mass="27333">MSNFKVVHAEAFPQQIQWQYRDTFVLLLSPLIMLNGWLASLLFSQATQIALVDSIFRGGLFLVLCYLYKEMLIRHWQYFNRASLKSWLLVIVGAIVLQGLISITRAFLPMHHSVNPIEEAPIDPQTIAFIPLLFISLGPIFTALIEDIVFRYTLLHKLFVPKIGIRIILVLLNSILFGLIHYHNFDGHLIATVSFMVAGLFLNVVYLWTRNIWHVLLIHMLNNAVLSLGAVILLKLFAL</sequence>
<dbReference type="RefSeq" id="WP_166324887.1">
    <property type="nucleotide sequence ID" value="NZ_CP049916.1"/>
</dbReference>
<reference evidence="3 4" key="1">
    <citation type="submission" date="2020-03" db="EMBL/GenBank/DDBJ databases">
        <authorList>
            <person name="Zhu W."/>
        </authorList>
    </citation>
    <scope>NUCLEOTIDE SEQUENCE [LARGE SCALE GENOMIC DNA]</scope>
    <source>
        <strain evidence="3 4">185</strain>
    </source>
</reference>